<sequence>MFHNIPDKIKKRMLYLEELDSIDRNDGSTRLKRLRQIPPETGKFISILAASAPKGKFIEIGTSAGYSTLWIALACKLIGTTITTFEILKEKSKLAEETFKETNMEDHIELILGDARDYINTYKNIAFCFLDAEKEVYDVCYDLIIPNMVKGGILIADNAINHYETLKPMIDKALADDRIDALIVTIGKGELLCRKL</sequence>
<dbReference type="GO" id="GO:0032259">
    <property type="term" value="P:methylation"/>
    <property type="evidence" value="ECO:0007669"/>
    <property type="project" value="UniProtKB-KW"/>
</dbReference>
<keyword evidence="3" id="KW-0949">S-adenosyl-L-methionine</keyword>
<keyword evidence="1" id="KW-0489">Methyltransferase</keyword>
<reference evidence="4" key="1">
    <citation type="journal article" date="2015" name="Nature">
        <title>Complex archaea that bridge the gap between prokaryotes and eukaryotes.</title>
        <authorList>
            <person name="Spang A."/>
            <person name="Saw J.H."/>
            <person name="Jorgensen S.L."/>
            <person name="Zaremba-Niedzwiedzka K."/>
            <person name="Martijn J."/>
            <person name="Lind A.E."/>
            <person name="van Eijk R."/>
            <person name="Schleper C."/>
            <person name="Guy L."/>
            <person name="Ettema T.J."/>
        </authorList>
    </citation>
    <scope>NUCLEOTIDE SEQUENCE</scope>
</reference>
<evidence type="ECO:0000256" key="2">
    <source>
        <dbReference type="ARBA" id="ARBA00022679"/>
    </source>
</evidence>
<dbReference type="InterPro" id="IPR002935">
    <property type="entry name" value="SAM_O-MeTrfase"/>
</dbReference>
<dbReference type="PANTHER" id="PTHR43167">
    <property type="entry name" value="PUTATIVE (AFU_ORTHOLOGUE AFUA_6G01830)-RELATED"/>
    <property type="match status" value="1"/>
</dbReference>
<dbReference type="GO" id="GO:0008171">
    <property type="term" value="F:O-methyltransferase activity"/>
    <property type="evidence" value="ECO:0007669"/>
    <property type="project" value="InterPro"/>
</dbReference>
<organism evidence="4">
    <name type="scientific">marine sediment metagenome</name>
    <dbReference type="NCBI Taxonomy" id="412755"/>
    <lineage>
        <taxon>unclassified sequences</taxon>
        <taxon>metagenomes</taxon>
        <taxon>ecological metagenomes</taxon>
    </lineage>
</organism>
<proteinExistence type="predicted"/>
<dbReference type="InterPro" id="IPR029063">
    <property type="entry name" value="SAM-dependent_MTases_sf"/>
</dbReference>
<evidence type="ECO:0000313" key="4">
    <source>
        <dbReference type="EMBL" id="KKL71282.1"/>
    </source>
</evidence>
<dbReference type="AlphaFoldDB" id="A0A0F9H7W6"/>
<dbReference type="PANTHER" id="PTHR43167:SF1">
    <property type="entry name" value="PUTATIVE (AFU_ORTHOLOGUE AFUA_6G01830)-RELATED"/>
    <property type="match status" value="1"/>
</dbReference>
<dbReference type="EMBL" id="LAZR01025640">
    <property type="protein sequence ID" value="KKL71282.1"/>
    <property type="molecule type" value="Genomic_DNA"/>
</dbReference>
<evidence type="ECO:0000256" key="3">
    <source>
        <dbReference type="ARBA" id="ARBA00022691"/>
    </source>
</evidence>
<protein>
    <recommendedName>
        <fullName evidence="5">O-methyltransferase</fullName>
    </recommendedName>
</protein>
<evidence type="ECO:0000256" key="1">
    <source>
        <dbReference type="ARBA" id="ARBA00022603"/>
    </source>
</evidence>
<comment type="caution">
    <text evidence="4">The sequence shown here is derived from an EMBL/GenBank/DDBJ whole genome shotgun (WGS) entry which is preliminary data.</text>
</comment>
<dbReference type="PROSITE" id="PS51682">
    <property type="entry name" value="SAM_OMT_I"/>
    <property type="match status" value="1"/>
</dbReference>
<keyword evidence="2" id="KW-0808">Transferase</keyword>
<dbReference type="Gene3D" id="3.40.50.150">
    <property type="entry name" value="Vaccinia Virus protein VP39"/>
    <property type="match status" value="1"/>
</dbReference>
<dbReference type="Pfam" id="PF01596">
    <property type="entry name" value="Methyltransf_3"/>
    <property type="match status" value="1"/>
</dbReference>
<name>A0A0F9H7W6_9ZZZZ</name>
<gene>
    <name evidence="4" type="ORF">LCGC14_2096460</name>
</gene>
<evidence type="ECO:0008006" key="5">
    <source>
        <dbReference type="Google" id="ProtNLM"/>
    </source>
</evidence>
<accession>A0A0F9H7W6</accession>
<dbReference type="SUPFAM" id="SSF53335">
    <property type="entry name" value="S-adenosyl-L-methionine-dependent methyltransferases"/>
    <property type="match status" value="1"/>
</dbReference>